<dbReference type="HOGENOM" id="CLU_1161389_0_0_1"/>
<dbReference type="VEuPathDB" id="FungiDB:MELLADRAFT_86338"/>
<dbReference type="EMBL" id="GL883271">
    <property type="protein sequence ID" value="EGF97249.1"/>
    <property type="molecule type" value="Genomic_DNA"/>
</dbReference>
<keyword evidence="3" id="KW-1185">Reference proteome</keyword>
<organism evidence="3">
    <name type="scientific">Melampsora larici-populina (strain 98AG31 / pathotype 3-4-7)</name>
    <name type="common">Poplar leaf rust fungus</name>
    <dbReference type="NCBI Taxonomy" id="747676"/>
    <lineage>
        <taxon>Eukaryota</taxon>
        <taxon>Fungi</taxon>
        <taxon>Dikarya</taxon>
        <taxon>Basidiomycota</taxon>
        <taxon>Pucciniomycotina</taxon>
        <taxon>Pucciniomycetes</taxon>
        <taxon>Pucciniales</taxon>
        <taxon>Melampsoraceae</taxon>
        <taxon>Melampsora</taxon>
    </lineage>
</organism>
<dbReference type="AlphaFoldDB" id="F4SDN0"/>
<protein>
    <submittedName>
        <fullName evidence="2">Uncharacterized protein</fullName>
    </submittedName>
</protein>
<name>F4SDN0_MELLP</name>
<gene>
    <name evidence="2" type="ORF">MELLADRAFT_86338</name>
</gene>
<keyword evidence="1" id="KW-0175">Coiled coil</keyword>
<dbReference type="KEGG" id="mlr:MELLADRAFT_86338"/>
<dbReference type="GeneID" id="18934156"/>
<dbReference type="RefSeq" id="XP_007419484.1">
    <property type="nucleotide sequence ID" value="XM_007419422.1"/>
</dbReference>
<dbReference type="Proteomes" id="UP000001072">
    <property type="component" value="Unassembled WGS sequence"/>
</dbReference>
<proteinExistence type="predicted"/>
<dbReference type="OrthoDB" id="10455423at2759"/>
<evidence type="ECO:0000313" key="2">
    <source>
        <dbReference type="EMBL" id="EGF97249.1"/>
    </source>
</evidence>
<evidence type="ECO:0000256" key="1">
    <source>
        <dbReference type="SAM" id="Coils"/>
    </source>
</evidence>
<reference evidence="3" key="1">
    <citation type="journal article" date="2011" name="Proc. Natl. Acad. Sci. U.S.A.">
        <title>Obligate biotrophy features unraveled by the genomic analysis of rust fungi.</title>
        <authorList>
            <person name="Duplessis S."/>
            <person name="Cuomo C.A."/>
            <person name="Lin Y.-C."/>
            <person name="Aerts A."/>
            <person name="Tisserant E."/>
            <person name="Veneault-Fourrey C."/>
            <person name="Joly D.L."/>
            <person name="Hacquard S."/>
            <person name="Amselem J."/>
            <person name="Cantarel B.L."/>
            <person name="Chiu R."/>
            <person name="Coutinho P.M."/>
            <person name="Feau N."/>
            <person name="Field M."/>
            <person name="Frey P."/>
            <person name="Gelhaye E."/>
            <person name="Goldberg J."/>
            <person name="Grabherr M.G."/>
            <person name="Kodira C.D."/>
            <person name="Kohler A."/>
            <person name="Kuees U."/>
            <person name="Lindquist E.A."/>
            <person name="Lucas S.M."/>
            <person name="Mago R."/>
            <person name="Mauceli E."/>
            <person name="Morin E."/>
            <person name="Murat C."/>
            <person name="Pangilinan J.L."/>
            <person name="Park R."/>
            <person name="Pearson M."/>
            <person name="Quesneville H."/>
            <person name="Rouhier N."/>
            <person name="Sakthikumar S."/>
            <person name="Salamov A.A."/>
            <person name="Schmutz J."/>
            <person name="Selles B."/>
            <person name="Shapiro H."/>
            <person name="Tanguay P."/>
            <person name="Tuskan G.A."/>
            <person name="Henrissat B."/>
            <person name="Van de Peer Y."/>
            <person name="Rouze P."/>
            <person name="Ellis J.G."/>
            <person name="Dodds P.N."/>
            <person name="Schein J.E."/>
            <person name="Zhong S."/>
            <person name="Hamelin R.C."/>
            <person name="Grigoriev I.V."/>
            <person name="Szabo L.J."/>
            <person name="Martin F."/>
        </authorList>
    </citation>
    <scope>NUCLEOTIDE SEQUENCE [LARGE SCALE GENOMIC DNA]</scope>
    <source>
        <strain evidence="3">98AG31 / pathotype 3-4-7</strain>
    </source>
</reference>
<dbReference type="InParanoid" id="F4SDN0"/>
<accession>F4SDN0</accession>
<sequence length="239" mass="26738">MPSICGRRILTHVYVMRQIPAVKHVRRRKGEVVKRLVEAEQTLAILAVPAEGYPGHNDQFFEDHWIAQRTQQLDGMTDTQKQKREKLTILLAMEEQLVIAREELRDLQNKTRRARTQADRNELLSLPGSIVDIEGQIEAMATALGGAEFRALTAATGNQANAALSISLARDKLYESKVGLVECRLRRHRDTDKHNIILASMVRKHAIYATSTTPTNAECSSLEPIIDEGHGLNSQGLTL</sequence>
<feature type="coiled-coil region" evidence="1">
    <location>
        <begin position="90"/>
        <end position="117"/>
    </location>
</feature>
<evidence type="ECO:0000313" key="3">
    <source>
        <dbReference type="Proteomes" id="UP000001072"/>
    </source>
</evidence>